<keyword evidence="3" id="KW-1185">Reference proteome</keyword>
<dbReference type="EMBL" id="JAIWYP010000010">
    <property type="protein sequence ID" value="KAH3755510.1"/>
    <property type="molecule type" value="Genomic_DNA"/>
</dbReference>
<protein>
    <submittedName>
        <fullName evidence="2">Uncharacterized protein</fullName>
    </submittedName>
</protein>
<dbReference type="AlphaFoldDB" id="A0A9D4DWD0"/>
<reference evidence="2" key="1">
    <citation type="journal article" date="2019" name="bioRxiv">
        <title>The Genome of the Zebra Mussel, Dreissena polymorpha: A Resource for Invasive Species Research.</title>
        <authorList>
            <person name="McCartney M.A."/>
            <person name="Auch B."/>
            <person name="Kono T."/>
            <person name="Mallez S."/>
            <person name="Zhang Y."/>
            <person name="Obille A."/>
            <person name="Becker A."/>
            <person name="Abrahante J.E."/>
            <person name="Garbe J."/>
            <person name="Badalamenti J.P."/>
            <person name="Herman A."/>
            <person name="Mangelson H."/>
            <person name="Liachko I."/>
            <person name="Sullivan S."/>
            <person name="Sone E.D."/>
            <person name="Koren S."/>
            <person name="Silverstein K.A.T."/>
            <person name="Beckman K.B."/>
            <person name="Gohl D.M."/>
        </authorList>
    </citation>
    <scope>NUCLEOTIDE SEQUENCE</scope>
    <source>
        <strain evidence="2">Duluth1</strain>
        <tissue evidence="2">Whole animal</tissue>
    </source>
</reference>
<feature type="region of interest" description="Disordered" evidence="1">
    <location>
        <begin position="122"/>
        <end position="143"/>
    </location>
</feature>
<organism evidence="2 3">
    <name type="scientific">Dreissena polymorpha</name>
    <name type="common">Zebra mussel</name>
    <name type="synonym">Mytilus polymorpha</name>
    <dbReference type="NCBI Taxonomy" id="45954"/>
    <lineage>
        <taxon>Eukaryota</taxon>
        <taxon>Metazoa</taxon>
        <taxon>Spiralia</taxon>
        <taxon>Lophotrochozoa</taxon>
        <taxon>Mollusca</taxon>
        <taxon>Bivalvia</taxon>
        <taxon>Autobranchia</taxon>
        <taxon>Heteroconchia</taxon>
        <taxon>Euheterodonta</taxon>
        <taxon>Imparidentia</taxon>
        <taxon>Neoheterodontei</taxon>
        <taxon>Myida</taxon>
        <taxon>Dreissenoidea</taxon>
        <taxon>Dreissenidae</taxon>
        <taxon>Dreissena</taxon>
    </lineage>
</organism>
<sequence>MDQFMDMQNRLVQHMVRPNTDRMKEAFVEYVRECVYDISPHLRDDMHRDTIKTVLVYKDRDNDLKRGKQCPSTPPPTTTTGPATSSVCWQPPPHMWPSTVQNPVRVWGSTDPAWVNQQVPYYQQSSQQKQSQRYFNPQHQQNH</sequence>
<evidence type="ECO:0000256" key="1">
    <source>
        <dbReference type="SAM" id="MobiDB-lite"/>
    </source>
</evidence>
<reference evidence="2" key="2">
    <citation type="submission" date="2020-11" db="EMBL/GenBank/DDBJ databases">
        <authorList>
            <person name="McCartney M.A."/>
            <person name="Auch B."/>
            <person name="Kono T."/>
            <person name="Mallez S."/>
            <person name="Becker A."/>
            <person name="Gohl D.M."/>
            <person name="Silverstein K.A.T."/>
            <person name="Koren S."/>
            <person name="Bechman K.B."/>
            <person name="Herman A."/>
            <person name="Abrahante J.E."/>
            <person name="Garbe J."/>
        </authorList>
    </citation>
    <scope>NUCLEOTIDE SEQUENCE</scope>
    <source>
        <strain evidence="2">Duluth1</strain>
        <tissue evidence="2">Whole animal</tissue>
    </source>
</reference>
<accession>A0A9D4DWD0</accession>
<evidence type="ECO:0000313" key="3">
    <source>
        <dbReference type="Proteomes" id="UP000828390"/>
    </source>
</evidence>
<evidence type="ECO:0000313" key="2">
    <source>
        <dbReference type="EMBL" id="KAH3755510.1"/>
    </source>
</evidence>
<proteinExistence type="predicted"/>
<feature type="compositionally biased region" description="Low complexity" evidence="1">
    <location>
        <begin position="122"/>
        <end position="134"/>
    </location>
</feature>
<dbReference type="Proteomes" id="UP000828390">
    <property type="component" value="Unassembled WGS sequence"/>
</dbReference>
<comment type="caution">
    <text evidence="2">The sequence shown here is derived from an EMBL/GenBank/DDBJ whole genome shotgun (WGS) entry which is preliminary data.</text>
</comment>
<gene>
    <name evidence="2" type="ORF">DPMN_190206</name>
</gene>
<feature type="region of interest" description="Disordered" evidence="1">
    <location>
        <begin position="62"/>
        <end position="88"/>
    </location>
</feature>
<name>A0A9D4DWD0_DREPO</name>